<dbReference type="STRING" id="1810919.A0A3D8RZI7"/>
<dbReference type="EMBL" id="PVWQ01000006">
    <property type="protein sequence ID" value="RDW79270.1"/>
    <property type="molecule type" value="Genomic_DNA"/>
</dbReference>
<dbReference type="InterPro" id="IPR020846">
    <property type="entry name" value="MFS_dom"/>
</dbReference>
<dbReference type="PROSITE" id="PS50850">
    <property type="entry name" value="MFS"/>
    <property type="match status" value="1"/>
</dbReference>
<name>A0A3D8RZI7_9EURO</name>
<proteinExistence type="inferred from homology"/>
<evidence type="ECO:0000256" key="2">
    <source>
        <dbReference type="ARBA" id="ARBA00006829"/>
    </source>
</evidence>
<evidence type="ECO:0000256" key="7">
    <source>
        <dbReference type="SAM" id="MobiDB-lite"/>
    </source>
</evidence>
<dbReference type="GeneID" id="38116492"/>
<comment type="similarity">
    <text evidence="2">Belongs to the major facilitator superfamily. Vesicular transporter family.</text>
</comment>
<dbReference type="GO" id="GO:0022857">
    <property type="term" value="F:transmembrane transporter activity"/>
    <property type="evidence" value="ECO:0007669"/>
    <property type="project" value="InterPro"/>
</dbReference>
<feature type="transmembrane region" description="Helical" evidence="8">
    <location>
        <begin position="346"/>
        <end position="365"/>
    </location>
</feature>
<dbReference type="OrthoDB" id="5086884at2759"/>
<evidence type="ECO:0000256" key="5">
    <source>
        <dbReference type="ARBA" id="ARBA00022989"/>
    </source>
</evidence>
<dbReference type="PANTHER" id="PTHR23506:SF23">
    <property type="entry name" value="GH10249P"/>
    <property type="match status" value="1"/>
</dbReference>
<dbReference type="SUPFAM" id="SSF103473">
    <property type="entry name" value="MFS general substrate transporter"/>
    <property type="match status" value="1"/>
</dbReference>
<evidence type="ECO:0000256" key="6">
    <source>
        <dbReference type="ARBA" id="ARBA00023136"/>
    </source>
</evidence>
<dbReference type="Proteomes" id="UP000256690">
    <property type="component" value="Unassembled WGS sequence"/>
</dbReference>
<feature type="transmembrane region" description="Helical" evidence="8">
    <location>
        <begin position="145"/>
        <end position="167"/>
    </location>
</feature>
<evidence type="ECO:0000256" key="3">
    <source>
        <dbReference type="ARBA" id="ARBA00022448"/>
    </source>
</evidence>
<protein>
    <recommendedName>
        <fullName evidence="9">Major facilitator superfamily (MFS) profile domain-containing protein</fullName>
    </recommendedName>
</protein>
<feature type="transmembrane region" description="Helical" evidence="8">
    <location>
        <begin position="121"/>
        <end position="139"/>
    </location>
</feature>
<feature type="domain" description="Major facilitator superfamily (MFS) profile" evidence="9">
    <location>
        <begin position="48"/>
        <end position="507"/>
    </location>
</feature>
<evidence type="ECO:0000256" key="8">
    <source>
        <dbReference type="SAM" id="Phobius"/>
    </source>
</evidence>
<evidence type="ECO:0000256" key="1">
    <source>
        <dbReference type="ARBA" id="ARBA00004141"/>
    </source>
</evidence>
<comment type="caution">
    <text evidence="10">The sequence shown here is derived from an EMBL/GenBank/DDBJ whole genome shotgun (WGS) entry which is preliminary data.</text>
</comment>
<dbReference type="InterPro" id="IPR011701">
    <property type="entry name" value="MFS"/>
</dbReference>
<keyword evidence="11" id="KW-1185">Reference proteome</keyword>
<gene>
    <name evidence="10" type="ORF">DSM5745_06122</name>
</gene>
<organism evidence="10 11">
    <name type="scientific">Aspergillus mulundensis</name>
    <dbReference type="NCBI Taxonomy" id="1810919"/>
    <lineage>
        <taxon>Eukaryota</taxon>
        <taxon>Fungi</taxon>
        <taxon>Dikarya</taxon>
        <taxon>Ascomycota</taxon>
        <taxon>Pezizomycotina</taxon>
        <taxon>Eurotiomycetes</taxon>
        <taxon>Eurotiomycetidae</taxon>
        <taxon>Eurotiales</taxon>
        <taxon>Aspergillaceae</taxon>
        <taxon>Aspergillus</taxon>
        <taxon>Aspergillus subgen. Nidulantes</taxon>
    </lineage>
</organism>
<dbReference type="InterPro" id="IPR036259">
    <property type="entry name" value="MFS_trans_sf"/>
</dbReference>
<feature type="transmembrane region" description="Helical" evidence="8">
    <location>
        <begin position="478"/>
        <end position="502"/>
    </location>
</feature>
<feature type="transmembrane region" description="Helical" evidence="8">
    <location>
        <begin position="377"/>
        <end position="396"/>
    </location>
</feature>
<dbReference type="CDD" id="cd17325">
    <property type="entry name" value="MFS_MdtG_SLC18_like"/>
    <property type="match status" value="1"/>
</dbReference>
<evidence type="ECO:0000256" key="4">
    <source>
        <dbReference type="ARBA" id="ARBA00022692"/>
    </source>
</evidence>
<feature type="transmembrane region" description="Helical" evidence="8">
    <location>
        <begin position="47"/>
        <end position="70"/>
    </location>
</feature>
<keyword evidence="4 8" id="KW-0812">Transmembrane</keyword>
<feature type="compositionally biased region" description="Polar residues" evidence="7">
    <location>
        <begin position="282"/>
        <end position="293"/>
    </location>
</feature>
<dbReference type="GO" id="GO:0016020">
    <property type="term" value="C:membrane"/>
    <property type="evidence" value="ECO:0007669"/>
    <property type="project" value="UniProtKB-SubCell"/>
</dbReference>
<feature type="transmembrane region" description="Helical" evidence="8">
    <location>
        <begin position="206"/>
        <end position="226"/>
    </location>
</feature>
<evidence type="ECO:0000259" key="9">
    <source>
        <dbReference type="PROSITE" id="PS50850"/>
    </source>
</evidence>
<dbReference type="AlphaFoldDB" id="A0A3D8RZI7"/>
<feature type="transmembrane region" description="Helical" evidence="8">
    <location>
        <begin position="90"/>
        <end position="109"/>
    </location>
</feature>
<dbReference type="PANTHER" id="PTHR23506">
    <property type="entry name" value="GH10249P"/>
    <property type="match status" value="1"/>
</dbReference>
<feature type="transmembrane region" description="Helical" evidence="8">
    <location>
        <begin position="179"/>
        <end position="200"/>
    </location>
</feature>
<keyword evidence="3" id="KW-0813">Transport</keyword>
<keyword evidence="6 8" id="KW-0472">Membrane</keyword>
<reference evidence="10 11" key="1">
    <citation type="journal article" date="2018" name="IMA Fungus">
        <title>IMA Genome-F 9: Draft genome sequence of Annulohypoxylon stygium, Aspergillus mulundensis, Berkeleyomyces basicola (syn. Thielaviopsis basicola), Ceratocystis smalleyi, two Cercospora beticola strains, Coleophoma cylindrospora, Fusarium fracticaudum, Phialophora cf. hyalina, and Morchella septimelata.</title>
        <authorList>
            <person name="Wingfield B.D."/>
            <person name="Bills G.F."/>
            <person name="Dong Y."/>
            <person name="Huang W."/>
            <person name="Nel W.J."/>
            <person name="Swalarsk-Parry B.S."/>
            <person name="Vaghefi N."/>
            <person name="Wilken P.M."/>
            <person name="An Z."/>
            <person name="de Beer Z.W."/>
            <person name="De Vos L."/>
            <person name="Chen L."/>
            <person name="Duong T.A."/>
            <person name="Gao Y."/>
            <person name="Hammerbacher A."/>
            <person name="Kikkert J.R."/>
            <person name="Li Y."/>
            <person name="Li H."/>
            <person name="Li K."/>
            <person name="Li Q."/>
            <person name="Liu X."/>
            <person name="Ma X."/>
            <person name="Naidoo K."/>
            <person name="Pethybridge S.J."/>
            <person name="Sun J."/>
            <person name="Steenkamp E.T."/>
            <person name="van der Nest M.A."/>
            <person name="van Wyk S."/>
            <person name="Wingfield M.J."/>
            <person name="Xiong C."/>
            <person name="Yue Q."/>
            <person name="Zhang X."/>
        </authorList>
    </citation>
    <scope>NUCLEOTIDE SEQUENCE [LARGE SCALE GENOMIC DNA]</scope>
    <source>
        <strain evidence="10 11">DSM 5745</strain>
    </source>
</reference>
<dbReference type="Gene3D" id="1.20.1250.20">
    <property type="entry name" value="MFS general substrate transporter like domains"/>
    <property type="match status" value="2"/>
</dbReference>
<keyword evidence="5 8" id="KW-1133">Transmembrane helix</keyword>
<evidence type="ECO:0000313" key="10">
    <source>
        <dbReference type="EMBL" id="RDW79270.1"/>
    </source>
</evidence>
<feature type="region of interest" description="Disordered" evidence="7">
    <location>
        <begin position="268"/>
        <end position="293"/>
    </location>
</feature>
<accession>A0A3D8RZI7</accession>
<dbReference type="InterPro" id="IPR001958">
    <property type="entry name" value="Tet-R_TetA/multi-R_MdtG-like"/>
</dbReference>
<dbReference type="InterPro" id="IPR050930">
    <property type="entry name" value="MFS_Vesicular_Transporter"/>
</dbReference>
<dbReference type="RefSeq" id="XP_026603970.1">
    <property type="nucleotide sequence ID" value="XM_026748138.1"/>
</dbReference>
<comment type="subcellular location">
    <subcellularLocation>
        <location evidence="1">Membrane</location>
        <topology evidence="1">Multi-pass membrane protein</topology>
    </subcellularLocation>
</comment>
<dbReference type="PRINTS" id="PR01035">
    <property type="entry name" value="TCRTETA"/>
</dbReference>
<sequence>MAGSSQSQSASRTLFCRSCQQEEREQNADFDNAPAPWMVELRSSKAFVTWVVAIAVFTDVFIYGMIIPILPEVLKTRASIPEEELQKWMSILLAAFGGALFVGSPIFGYFADRSSSRQAPFMIGLLALAGSTVMFWFARTINALVIARAFQGLSCAVVWTVGMALIVDTMGKEQVGAAMGIVSMAMTVGTVMGPSVGGVVLSKAGYHAVFGLALALIFVDIALRLVMIERKNATRWIDDSAAQSDAETERLIDSSASTTTIPPYGYEAVESESESNHDAESQRPNAKSTAEGSIFTKSSMPPMLRMICSLTLLVVLEATLVEAMAWASFDSVLPLYVRRTFSMSPMGIGLSFIPLFLPAFLSTLIGSAVDKHGSRPIAILGFILDVPTFFLLSLVTENTTKDKITLYALLFAAGLGAALKTVSLMVEVTHAVEGIERACPGVFGEKGGTAQAYGLFNVAWSGGQVAGPLVSGWLVDRWGWGVMVSVFGVVSAVTAVVLVVTAKGWRR</sequence>
<evidence type="ECO:0000313" key="11">
    <source>
        <dbReference type="Proteomes" id="UP000256690"/>
    </source>
</evidence>
<dbReference type="Pfam" id="PF07690">
    <property type="entry name" value="MFS_1"/>
    <property type="match status" value="2"/>
</dbReference>